<evidence type="ECO:0000313" key="10">
    <source>
        <dbReference type="EMBL" id="SIS41106.1"/>
    </source>
</evidence>
<dbReference type="RefSeq" id="WP_084188447.1">
    <property type="nucleotide sequence ID" value="NZ_FTOH01000001.1"/>
</dbReference>
<organism evidence="10 11">
    <name type="scientific">Thalassolituus maritimus</name>
    <dbReference type="NCBI Taxonomy" id="484498"/>
    <lineage>
        <taxon>Bacteria</taxon>
        <taxon>Pseudomonadati</taxon>
        <taxon>Pseudomonadota</taxon>
        <taxon>Gammaproteobacteria</taxon>
        <taxon>Oceanospirillales</taxon>
        <taxon>Oceanospirillaceae</taxon>
        <taxon>Thalassolituus</taxon>
    </lineage>
</organism>
<reference evidence="11" key="1">
    <citation type="submission" date="2017-01" db="EMBL/GenBank/DDBJ databases">
        <authorList>
            <person name="Varghese N."/>
            <person name="Submissions S."/>
        </authorList>
    </citation>
    <scope>NUCLEOTIDE SEQUENCE [LARGE SCALE GENOMIC DNA]</scope>
    <source>
        <strain evidence="11">DSM 24913</strain>
    </source>
</reference>
<gene>
    <name evidence="10" type="ORF">SAMN05421686_10147</name>
</gene>
<comment type="similarity">
    <text evidence="2">Belongs to the membrane fusion protein (MFP) (TC 8.A.1) family.</text>
</comment>
<evidence type="ECO:0000256" key="5">
    <source>
        <dbReference type="SAM" id="Coils"/>
    </source>
</evidence>
<proteinExistence type="inferred from homology"/>
<feature type="coiled-coil region" evidence="5">
    <location>
        <begin position="114"/>
        <end position="145"/>
    </location>
</feature>
<dbReference type="GO" id="GO:0030313">
    <property type="term" value="C:cell envelope"/>
    <property type="evidence" value="ECO:0007669"/>
    <property type="project" value="UniProtKB-SubCell"/>
</dbReference>
<comment type="subcellular location">
    <subcellularLocation>
        <location evidence="1">Cell envelope</location>
    </subcellularLocation>
</comment>
<dbReference type="GO" id="GO:1990961">
    <property type="term" value="P:xenobiotic detoxification by transmembrane export across the plasma membrane"/>
    <property type="evidence" value="ECO:0007669"/>
    <property type="project" value="InterPro"/>
</dbReference>
<dbReference type="NCBIfam" id="TIGR01730">
    <property type="entry name" value="RND_mfp"/>
    <property type="match status" value="1"/>
</dbReference>
<dbReference type="Gene3D" id="6.10.140.1990">
    <property type="match status" value="1"/>
</dbReference>
<dbReference type="OrthoDB" id="9791520at2"/>
<feature type="domain" description="Multidrug resistance protein MdtA-like barrel-sandwich hybrid" evidence="8">
    <location>
        <begin position="73"/>
        <end position="228"/>
    </location>
</feature>
<keyword evidence="3" id="KW-0813">Transport</keyword>
<feature type="transmembrane region" description="Helical" evidence="6">
    <location>
        <begin position="21"/>
        <end position="40"/>
    </location>
</feature>
<evidence type="ECO:0000259" key="8">
    <source>
        <dbReference type="Pfam" id="PF25917"/>
    </source>
</evidence>
<dbReference type="GO" id="GO:1990195">
    <property type="term" value="C:macrolide transmembrane transporter complex"/>
    <property type="evidence" value="ECO:0007669"/>
    <property type="project" value="InterPro"/>
</dbReference>
<dbReference type="STRING" id="484498.SAMN05421686_10147"/>
<dbReference type="InterPro" id="IPR058627">
    <property type="entry name" value="MdtA-like_C"/>
</dbReference>
<evidence type="ECO:0000259" key="7">
    <source>
        <dbReference type="Pfam" id="PF25876"/>
    </source>
</evidence>
<evidence type="ECO:0000259" key="9">
    <source>
        <dbReference type="Pfam" id="PF25967"/>
    </source>
</evidence>
<protein>
    <submittedName>
        <fullName evidence="10">Membrane fusion protein, macrolide-specific efflux system</fullName>
    </submittedName>
</protein>
<keyword evidence="11" id="KW-1185">Reference proteome</keyword>
<dbReference type="GO" id="GO:0019898">
    <property type="term" value="C:extrinsic component of membrane"/>
    <property type="evidence" value="ECO:0007669"/>
    <property type="project" value="InterPro"/>
</dbReference>
<dbReference type="InterPro" id="IPR030190">
    <property type="entry name" value="MacA_alpha-hairpin_sf"/>
</dbReference>
<dbReference type="Proteomes" id="UP000185639">
    <property type="component" value="Unassembled WGS sequence"/>
</dbReference>
<dbReference type="Gene3D" id="6.20.50.140">
    <property type="match status" value="1"/>
</dbReference>
<accession>A0A1N7IVT1</accession>
<dbReference type="GO" id="GO:1990281">
    <property type="term" value="C:efflux pump complex"/>
    <property type="evidence" value="ECO:0007669"/>
    <property type="project" value="TreeGrafter"/>
</dbReference>
<evidence type="ECO:0000256" key="2">
    <source>
        <dbReference type="ARBA" id="ARBA00009477"/>
    </source>
</evidence>
<evidence type="ECO:0000256" key="3">
    <source>
        <dbReference type="ARBA" id="ARBA00022448"/>
    </source>
</evidence>
<dbReference type="EMBL" id="FTOH01000001">
    <property type="protein sequence ID" value="SIS41106.1"/>
    <property type="molecule type" value="Genomic_DNA"/>
</dbReference>
<dbReference type="Gene3D" id="2.40.50.100">
    <property type="match status" value="1"/>
</dbReference>
<evidence type="ECO:0000256" key="4">
    <source>
        <dbReference type="ARBA" id="ARBA00023054"/>
    </source>
</evidence>
<dbReference type="InterPro" id="IPR058624">
    <property type="entry name" value="MdtA-like_HH"/>
</dbReference>
<sequence length="401" mass="43628">MSDGRSAALSMRPKWQWIFRPVALFLLLLILISLAAWYWLFSDSDDQAWLIQRAKTGSIENHVASTGTLEPKNYVDVGAQVSGQVKAIYVEEGDVVTKGQLLAEIDASVFETKVANAEASLENKRAGLQQQLAELELQELRLKRNEGLYQHQAISEDALVESRTGVKILKAKIEASRAQIKADEASLAGDKVSLGYTSLFAPIAGTVASIAVREGQTLNATNSAPVVMKISDVSVMTLRVEVSEADIPKLEPGMDVRFATLGQPDHYRWSTLKKILPTPNVVNDVVLYQVLVDVENTDHALMEAMSTQVFFIQEAAHDVLLVPLAAVRRTPRGAFVRVPGANEEERVAVELGIVSRTHAQILSGLEEGDDVIAGSINAATGEQARTFGNTSTPRIGGRRGF</sequence>
<dbReference type="PANTHER" id="PTHR30469">
    <property type="entry name" value="MULTIDRUG RESISTANCE PROTEIN MDTA"/>
    <property type="match status" value="1"/>
</dbReference>
<dbReference type="InterPro" id="IPR058625">
    <property type="entry name" value="MdtA-like_BSH"/>
</dbReference>
<dbReference type="Pfam" id="PF25917">
    <property type="entry name" value="BSH_RND"/>
    <property type="match status" value="1"/>
</dbReference>
<feature type="domain" description="Multidrug resistance protein MdtA-like C-terminal permuted SH3" evidence="9">
    <location>
        <begin position="318"/>
        <end position="376"/>
    </location>
</feature>
<dbReference type="InterPro" id="IPR006143">
    <property type="entry name" value="RND_pump_MFP"/>
</dbReference>
<dbReference type="Gene3D" id="2.40.30.170">
    <property type="match status" value="1"/>
</dbReference>
<dbReference type="Pfam" id="PF25967">
    <property type="entry name" value="RND-MFP_C"/>
    <property type="match status" value="1"/>
</dbReference>
<evidence type="ECO:0000256" key="1">
    <source>
        <dbReference type="ARBA" id="ARBA00004196"/>
    </source>
</evidence>
<name>A0A1N7IVT1_9GAMM</name>
<keyword evidence="6" id="KW-0472">Membrane</keyword>
<dbReference type="PANTHER" id="PTHR30469:SF33">
    <property type="entry name" value="SLR1207 PROTEIN"/>
    <property type="match status" value="1"/>
</dbReference>
<keyword evidence="4 5" id="KW-0175">Coiled coil</keyword>
<dbReference type="AlphaFoldDB" id="A0A1N7IVT1"/>
<keyword evidence="6" id="KW-1133">Transmembrane helix</keyword>
<dbReference type="Pfam" id="PF25876">
    <property type="entry name" value="HH_MFP_RND"/>
    <property type="match status" value="1"/>
</dbReference>
<dbReference type="GO" id="GO:0015562">
    <property type="term" value="F:efflux transmembrane transporter activity"/>
    <property type="evidence" value="ECO:0007669"/>
    <property type="project" value="TreeGrafter"/>
</dbReference>
<keyword evidence="6" id="KW-0812">Transmembrane</keyword>
<evidence type="ECO:0000313" key="11">
    <source>
        <dbReference type="Proteomes" id="UP000185639"/>
    </source>
</evidence>
<feature type="domain" description="Multidrug resistance protein MdtA-like alpha-helical hairpin" evidence="7">
    <location>
        <begin position="121"/>
        <end position="197"/>
    </location>
</feature>
<dbReference type="SUPFAM" id="SSF111369">
    <property type="entry name" value="HlyD-like secretion proteins"/>
    <property type="match status" value="1"/>
</dbReference>
<evidence type="ECO:0000256" key="6">
    <source>
        <dbReference type="SAM" id="Phobius"/>
    </source>
</evidence>